<keyword evidence="1" id="KW-1133">Transmembrane helix</keyword>
<protein>
    <submittedName>
        <fullName evidence="2">Uncharacterized protein</fullName>
    </submittedName>
</protein>
<dbReference type="EMBL" id="QYZD01000012">
    <property type="protein sequence ID" value="RJG23081.1"/>
    <property type="molecule type" value="Genomic_DNA"/>
</dbReference>
<evidence type="ECO:0000313" key="2">
    <source>
        <dbReference type="EMBL" id="RJG23081.1"/>
    </source>
</evidence>
<comment type="caution">
    <text evidence="2">The sequence shown here is derived from an EMBL/GenBank/DDBJ whole genome shotgun (WGS) entry which is preliminary data.</text>
</comment>
<reference evidence="2 3" key="1">
    <citation type="submission" date="2018-09" db="EMBL/GenBank/DDBJ databases">
        <title>Paenibacillus SK2017-BO5.</title>
        <authorList>
            <person name="Piskunova J.V."/>
            <person name="Dubiley S.A."/>
            <person name="Severinov K.V."/>
        </authorList>
    </citation>
    <scope>NUCLEOTIDE SEQUENCE [LARGE SCALE GENOMIC DNA]</scope>
    <source>
        <strain evidence="2 3">BO5</strain>
    </source>
</reference>
<dbReference type="Proteomes" id="UP000266177">
    <property type="component" value="Unassembled WGS sequence"/>
</dbReference>
<dbReference type="AlphaFoldDB" id="A0A3A3GY30"/>
<evidence type="ECO:0000313" key="3">
    <source>
        <dbReference type="Proteomes" id="UP000266177"/>
    </source>
</evidence>
<dbReference type="OrthoDB" id="2612080at2"/>
<name>A0A3A3GY30_PANTH</name>
<keyword evidence="1" id="KW-0472">Membrane</keyword>
<dbReference type="RefSeq" id="WP_119794290.1">
    <property type="nucleotide sequence ID" value="NZ_QYZD01000012.1"/>
</dbReference>
<keyword evidence="1" id="KW-0812">Transmembrane</keyword>
<accession>A0A3A3GY30</accession>
<feature type="transmembrane region" description="Helical" evidence="1">
    <location>
        <begin position="9"/>
        <end position="27"/>
    </location>
</feature>
<organism evidence="2 3">
    <name type="scientific">Paenibacillus thiaminolyticus</name>
    <name type="common">Bacillus thiaminolyticus</name>
    <dbReference type="NCBI Taxonomy" id="49283"/>
    <lineage>
        <taxon>Bacteria</taxon>
        <taxon>Bacillati</taxon>
        <taxon>Bacillota</taxon>
        <taxon>Bacilli</taxon>
        <taxon>Bacillales</taxon>
        <taxon>Paenibacillaceae</taxon>
        <taxon>Paenibacillus</taxon>
    </lineage>
</organism>
<sequence>MIIKKRKKFIYVFLLSVLTLAGLYYFFIYNSYKGEVRVDSTYIESTSTEDLINRAELIVIGTPVNNFEERKHVVSYYNTMTIQDFYTITDMEVEQVLKGQWNNKNISVIEPVSILQGFDGRRKLVSDDYVEMKKGNRYIVTLKKNSFGDYSVINMNNGVFNLNSTSFHNKLTFEENKNEEMKNELSRYYNIK</sequence>
<evidence type="ECO:0000256" key="1">
    <source>
        <dbReference type="SAM" id="Phobius"/>
    </source>
</evidence>
<gene>
    <name evidence="2" type="ORF">DQX05_14485</name>
</gene>
<proteinExistence type="predicted"/>